<dbReference type="InterPro" id="IPR036986">
    <property type="entry name" value="S4_RNA-bd_sf"/>
</dbReference>
<feature type="domain" description="Pseudouridine synthase RsuA/RluA-like" evidence="4">
    <location>
        <begin position="92"/>
        <end position="241"/>
    </location>
</feature>
<dbReference type="GO" id="GO:0009982">
    <property type="term" value="F:pseudouridine synthase activity"/>
    <property type="evidence" value="ECO:0007669"/>
    <property type="project" value="InterPro"/>
</dbReference>
<comment type="similarity">
    <text evidence="1">Belongs to the pseudouridine synthase RluA family.</text>
</comment>
<dbReference type="PANTHER" id="PTHR21600:SF44">
    <property type="entry name" value="RIBOSOMAL LARGE SUBUNIT PSEUDOURIDINE SYNTHASE D"/>
    <property type="match status" value="1"/>
</dbReference>
<comment type="caution">
    <text evidence="5">The sequence shown here is derived from an EMBL/GenBank/DDBJ whole genome shotgun (WGS) entry which is preliminary data.</text>
</comment>
<reference evidence="5" key="1">
    <citation type="journal article" date="2015" name="Nature">
        <title>Complex archaea that bridge the gap between prokaryotes and eukaryotes.</title>
        <authorList>
            <person name="Spang A."/>
            <person name="Saw J.H."/>
            <person name="Jorgensen S.L."/>
            <person name="Zaremba-Niedzwiedzka K."/>
            <person name="Martijn J."/>
            <person name="Lind A.E."/>
            <person name="van Eijk R."/>
            <person name="Schleper C."/>
            <person name="Guy L."/>
            <person name="Ettema T.J."/>
        </authorList>
    </citation>
    <scope>NUCLEOTIDE SEQUENCE</scope>
</reference>
<dbReference type="SUPFAM" id="SSF55174">
    <property type="entry name" value="Alpha-L RNA-binding motif"/>
    <property type="match status" value="1"/>
</dbReference>
<dbReference type="EMBL" id="LAZR01000144">
    <property type="protein sequence ID" value="KKN86796.1"/>
    <property type="molecule type" value="Genomic_DNA"/>
</dbReference>
<protein>
    <recommendedName>
        <fullName evidence="4">Pseudouridine synthase RsuA/RluA-like domain-containing protein</fullName>
    </recommendedName>
</protein>
<dbReference type="Gene3D" id="3.10.290.10">
    <property type="entry name" value="RNA-binding S4 domain"/>
    <property type="match status" value="1"/>
</dbReference>
<evidence type="ECO:0000256" key="1">
    <source>
        <dbReference type="ARBA" id="ARBA00010876"/>
    </source>
</evidence>
<dbReference type="InterPro" id="IPR020103">
    <property type="entry name" value="PsdUridine_synth_cat_dom_sf"/>
</dbReference>
<accession>A0A0F9WLA2</accession>
<dbReference type="CDD" id="cd02869">
    <property type="entry name" value="PseudoU_synth_RluA_like"/>
    <property type="match status" value="1"/>
</dbReference>
<evidence type="ECO:0000259" key="4">
    <source>
        <dbReference type="Pfam" id="PF00849"/>
    </source>
</evidence>
<dbReference type="AlphaFoldDB" id="A0A0F9WLA2"/>
<gene>
    <name evidence="5" type="ORF">LCGC14_0265910</name>
</gene>
<dbReference type="GO" id="GO:0000455">
    <property type="term" value="P:enzyme-directed rRNA pseudouridine synthesis"/>
    <property type="evidence" value="ECO:0007669"/>
    <property type="project" value="TreeGrafter"/>
</dbReference>
<dbReference type="PANTHER" id="PTHR21600">
    <property type="entry name" value="MITOCHONDRIAL RNA PSEUDOURIDINE SYNTHASE"/>
    <property type="match status" value="1"/>
</dbReference>
<evidence type="ECO:0000313" key="5">
    <source>
        <dbReference type="EMBL" id="KKN86796.1"/>
    </source>
</evidence>
<dbReference type="PROSITE" id="PS50889">
    <property type="entry name" value="S4"/>
    <property type="match status" value="1"/>
</dbReference>
<evidence type="ECO:0000256" key="3">
    <source>
        <dbReference type="ARBA" id="ARBA00023235"/>
    </source>
</evidence>
<dbReference type="InterPro" id="IPR006145">
    <property type="entry name" value="PsdUridine_synth_RsuA/RluA"/>
</dbReference>
<keyword evidence="2" id="KW-0694">RNA-binding</keyword>
<evidence type="ECO:0000256" key="2">
    <source>
        <dbReference type="ARBA" id="ARBA00022884"/>
    </source>
</evidence>
<dbReference type="FunFam" id="3.30.2350.10:FF:000006">
    <property type="entry name" value="Pseudouridine synthase"/>
    <property type="match status" value="1"/>
</dbReference>
<name>A0A0F9WLA2_9ZZZZ</name>
<keyword evidence="3" id="KW-0413">Isomerase</keyword>
<dbReference type="PROSITE" id="PS01129">
    <property type="entry name" value="PSI_RLU"/>
    <property type="match status" value="1"/>
</dbReference>
<dbReference type="SUPFAM" id="SSF55120">
    <property type="entry name" value="Pseudouridine synthase"/>
    <property type="match status" value="1"/>
</dbReference>
<organism evidence="5">
    <name type="scientific">marine sediment metagenome</name>
    <dbReference type="NCBI Taxonomy" id="412755"/>
    <lineage>
        <taxon>unclassified sequences</taxon>
        <taxon>metagenomes</taxon>
        <taxon>ecological metagenomes</taxon>
    </lineage>
</organism>
<dbReference type="InterPro" id="IPR050188">
    <property type="entry name" value="RluA_PseudoU_synthase"/>
</dbReference>
<dbReference type="NCBIfam" id="TIGR00005">
    <property type="entry name" value="rluA_subfam"/>
    <property type="match status" value="1"/>
</dbReference>
<dbReference type="Pfam" id="PF00849">
    <property type="entry name" value="PseudoU_synth_2"/>
    <property type="match status" value="1"/>
</dbReference>
<dbReference type="CDD" id="cd00165">
    <property type="entry name" value="S4"/>
    <property type="match status" value="1"/>
</dbReference>
<sequence>MSRIVEDTQRVPASLAGARLDQAAAELFSDYSRERLKAWINAGELTVDGAQAKPKAKLHGHEVLALQATIEDDTRFEAQDIALDIVYEDETLMVINKAAGMVVHPAAGNPDGTLLNALLHHYPAIAEVPRAGIVHRLDKDTTGLMMVAKTLPAQTALVAQMQARSVSRQYDAVVIGKPVSGSTIDAPIGRHPKDRKRQAVTTSGKPAITHFRVVERFRAHTHVRCKLETGRTHQIRVHMAHARYPLIGDPMYGGRAKLPPGAAGPLKEILREFPRQALHARKLIFKHPVSGETLTFQADLPDDLLMLLDYLREDNETMR</sequence>
<dbReference type="NCBIfam" id="NF008385">
    <property type="entry name" value="PRK11180.1"/>
    <property type="match status" value="1"/>
</dbReference>
<dbReference type="GO" id="GO:0003723">
    <property type="term" value="F:RNA binding"/>
    <property type="evidence" value="ECO:0007669"/>
    <property type="project" value="UniProtKB-KW"/>
</dbReference>
<dbReference type="InterPro" id="IPR006225">
    <property type="entry name" value="PsdUridine_synth_RluC/D"/>
</dbReference>
<dbReference type="InterPro" id="IPR006224">
    <property type="entry name" value="PsdUridine_synth_RluA-like_CS"/>
</dbReference>
<proteinExistence type="inferred from homology"/>
<dbReference type="Gene3D" id="3.30.2350.10">
    <property type="entry name" value="Pseudouridine synthase"/>
    <property type="match status" value="1"/>
</dbReference>